<organism evidence="1 2">
    <name type="scientific">Pleurodeles waltl</name>
    <name type="common">Iberian ribbed newt</name>
    <dbReference type="NCBI Taxonomy" id="8319"/>
    <lineage>
        <taxon>Eukaryota</taxon>
        <taxon>Metazoa</taxon>
        <taxon>Chordata</taxon>
        <taxon>Craniata</taxon>
        <taxon>Vertebrata</taxon>
        <taxon>Euteleostomi</taxon>
        <taxon>Amphibia</taxon>
        <taxon>Batrachia</taxon>
        <taxon>Caudata</taxon>
        <taxon>Salamandroidea</taxon>
        <taxon>Salamandridae</taxon>
        <taxon>Pleurodelinae</taxon>
        <taxon>Pleurodeles</taxon>
    </lineage>
</organism>
<comment type="caution">
    <text evidence="1">The sequence shown here is derived from an EMBL/GenBank/DDBJ whole genome shotgun (WGS) entry which is preliminary data.</text>
</comment>
<gene>
    <name evidence="1" type="ORF">NDU88_007356</name>
</gene>
<dbReference type="EMBL" id="JANPWB010000011">
    <property type="protein sequence ID" value="KAJ1128985.1"/>
    <property type="molecule type" value="Genomic_DNA"/>
</dbReference>
<evidence type="ECO:0000313" key="2">
    <source>
        <dbReference type="Proteomes" id="UP001066276"/>
    </source>
</evidence>
<accession>A0AAV7PLL3</accession>
<sequence length="114" mass="12667">MLLISITVYATVRLPQSTEESGNSRAEKARIEDKRQDKADMTLNFYYSVMDEDFMCIEQFFLVVGVSVPLASVLPENAVGSEVLCHTLVVLGKALQENSVLLMEIKTFDGRCGT</sequence>
<proteinExistence type="predicted"/>
<name>A0AAV7PLL3_PLEWA</name>
<keyword evidence="2" id="KW-1185">Reference proteome</keyword>
<evidence type="ECO:0000313" key="1">
    <source>
        <dbReference type="EMBL" id="KAJ1128985.1"/>
    </source>
</evidence>
<protein>
    <submittedName>
        <fullName evidence="1">Uncharacterized protein</fullName>
    </submittedName>
</protein>
<dbReference type="AlphaFoldDB" id="A0AAV7PLL3"/>
<dbReference type="Proteomes" id="UP001066276">
    <property type="component" value="Chromosome 7"/>
</dbReference>
<reference evidence="1" key="1">
    <citation type="journal article" date="2022" name="bioRxiv">
        <title>Sequencing and chromosome-scale assembly of the giantPleurodeles waltlgenome.</title>
        <authorList>
            <person name="Brown T."/>
            <person name="Elewa A."/>
            <person name="Iarovenko S."/>
            <person name="Subramanian E."/>
            <person name="Araus A.J."/>
            <person name="Petzold A."/>
            <person name="Susuki M."/>
            <person name="Suzuki K.-i.T."/>
            <person name="Hayashi T."/>
            <person name="Toyoda A."/>
            <person name="Oliveira C."/>
            <person name="Osipova E."/>
            <person name="Leigh N.D."/>
            <person name="Simon A."/>
            <person name="Yun M.H."/>
        </authorList>
    </citation>
    <scope>NUCLEOTIDE SEQUENCE</scope>
    <source>
        <strain evidence="1">20211129_DDA</strain>
        <tissue evidence="1">Liver</tissue>
    </source>
</reference>